<feature type="transmembrane region" description="Helical" evidence="8">
    <location>
        <begin position="217"/>
        <end position="246"/>
    </location>
</feature>
<dbReference type="STRING" id="947166.A0A1D1WC81"/>
<feature type="transmembrane region" description="Helical" evidence="8">
    <location>
        <begin position="766"/>
        <end position="788"/>
    </location>
</feature>
<dbReference type="Gene3D" id="1.20.1640.10">
    <property type="entry name" value="Multidrug efflux transporter AcrB transmembrane domain"/>
    <property type="match status" value="2"/>
</dbReference>
<evidence type="ECO:0000256" key="3">
    <source>
        <dbReference type="ARBA" id="ARBA00022692"/>
    </source>
</evidence>
<evidence type="ECO:0000313" key="10">
    <source>
        <dbReference type="EMBL" id="GAV09859.1"/>
    </source>
</evidence>
<comment type="subcellular location">
    <subcellularLocation>
        <location evidence="1">Membrane</location>
        <topology evidence="1">Multi-pass membrane protein</topology>
    </subcellularLocation>
</comment>
<sequence length="1044" mass="115618">MQNVSFADSAEGALEEAYFDAQPFITFLHKAGIDSGYMEKPCLEPDNVECPDTAPNKLTKQLPDVAEVLSGGCVGISRKFMRWNEELLLGQVQRNKAHKLTVASAMQTIFHISGARTLYGHWKDELKTHEIDWSEEAAAEVIGAWQAKYSAQVEILLNPSGNGTADSPVMVYYEESLHRILNDLSQFGLVRIAMGYSLVVLYLLFSIKRWSEAVSSFAGVAVAGLLLASLAVAAGLSLCILCKIPLNALSSQIVPFLALSLSLHHIVRMVKTLATLSTKELQNENYCAESLKRNGLYIVLSTVCASASFFVAFMVPIPALRSFSLQMGILAALTLPIMLLLLPAVIELDQRRRCAGRFDILCCFGRAKDNITQVKYSSPSKMTTVNGPFSRRSHTRSSGRSVTCPKRGRRGCNSCPLGTVSVSALGPLDKRLLQSGMLPRGISHNLSASTDSILRVDPPSCCSDLESSCQRISLSEWLTKQYLCAITSSFLKLVVALSFLLLMGSSAWGIARIEEGLSLKEFVPKDTREQRYLHVSEKSFGWYSFQAVTKGGFEYPYHQQLLHDYHRAFQSVANIVRDGNGNLPPYWLARMRDWLMELDATLRKELPNHRNFNIQTWTVNASDDAILAFKLRALQTGKDDHDIEEVGAVRLVDSKGIINPKSFYFYLSAWVGNDQLAYDACQAMLHPEPKRWTFDRPKDLNFVLPRSLPLDYAQFPFDLHQLRDSADIIGVVKEIRAISDQFSTVRKLPNFPSGSIFLYWEQYFKLTFNLLTALSTLLVSFFFVIWIVSASLWSAMVMTLMMAVSVMQMAGLIGWLGIKMNAILAVILIFSTGLANLFSMQMGLSFVTFVGSRNRRTQCALFGGVWPILHGSVACLLGLSMLAFTRFDFVFQYCFLILTGIISLSVLNSLVFLPVLLSLVGPLPDFIANDDADEVPVLTPEPAAYMSQRSAAYRVSLSTISEEDAISCQQVFLEPHIILETTTTTQPSSNNLSPSGTIANSEGSSFNGNSTSTKTVVSARAQLMVEVHRPATSRNSNFQNQTVG</sequence>
<dbReference type="GO" id="GO:0045879">
    <property type="term" value="P:negative regulation of smoothened signaling pathway"/>
    <property type="evidence" value="ECO:0007669"/>
    <property type="project" value="TreeGrafter"/>
</dbReference>
<keyword evidence="3 8" id="KW-0812">Transmembrane</keyword>
<feature type="domain" description="SSD" evidence="9">
    <location>
        <begin position="188"/>
        <end position="348"/>
    </location>
</feature>
<dbReference type="OrthoDB" id="5873834at2759"/>
<comment type="caution">
    <text evidence="10">The sequence shown here is derived from an EMBL/GenBank/DDBJ whole genome shotgun (WGS) entry which is preliminary data.</text>
</comment>
<dbReference type="InterPro" id="IPR053958">
    <property type="entry name" value="HMGCR/SNAP/NPC1-like_SSD"/>
</dbReference>
<feature type="transmembrane region" description="Helical" evidence="8">
    <location>
        <begin position="890"/>
        <end position="917"/>
    </location>
</feature>
<name>A0A1D1WC81_RAMVA</name>
<evidence type="ECO:0000256" key="6">
    <source>
        <dbReference type="ARBA" id="ARBA00023180"/>
    </source>
</evidence>
<feature type="region of interest" description="Disordered" evidence="7">
    <location>
        <begin position="382"/>
        <end position="402"/>
    </location>
</feature>
<accession>A0A1D1WC81</accession>
<evidence type="ECO:0000313" key="11">
    <source>
        <dbReference type="Proteomes" id="UP000186922"/>
    </source>
</evidence>
<evidence type="ECO:0000256" key="5">
    <source>
        <dbReference type="ARBA" id="ARBA00023136"/>
    </source>
</evidence>
<proteinExistence type="inferred from homology"/>
<dbReference type="SUPFAM" id="SSF82866">
    <property type="entry name" value="Multidrug efflux transporter AcrB transmembrane domain"/>
    <property type="match status" value="2"/>
</dbReference>
<feature type="transmembrane region" description="Helical" evidence="8">
    <location>
        <begin position="859"/>
        <end position="884"/>
    </location>
</feature>
<evidence type="ECO:0000256" key="7">
    <source>
        <dbReference type="SAM" id="MobiDB-lite"/>
    </source>
</evidence>
<keyword evidence="11" id="KW-1185">Reference proteome</keyword>
<reference evidence="10 11" key="1">
    <citation type="journal article" date="2016" name="Nat. Commun.">
        <title>Extremotolerant tardigrade genome and improved radiotolerance of human cultured cells by tardigrade-unique protein.</title>
        <authorList>
            <person name="Hashimoto T."/>
            <person name="Horikawa D.D."/>
            <person name="Saito Y."/>
            <person name="Kuwahara H."/>
            <person name="Kozuka-Hata H."/>
            <person name="Shin-I T."/>
            <person name="Minakuchi Y."/>
            <person name="Ohishi K."/>
            <person name="Motoyama A."/>
            <person name="Aizu T."/>
            <person name="Enomoto A."/>
            <person name="Kondo K."/>
            <person name="Tanaka S."/>
            <person name="Hara Y."/>
            <person name="Koshikawa S."/>
            <person name="Sagara H."/>
            <person name="Miura T."/>
            <person name="Yokobori S."/>
            <person name="Miyagawa K."/>
            <person name="Suzuki Y."/>
            <person name="Kubo T."/>
            <person name="Oyama M."/>
            <person name="Kohara Y."/>
            <person name="Fujiyama A."/>
            <person name="Arakawa K."/>
            <person name="Katayama T."/>
            <person name="Toyoda A."/>
            <person name="Kunieda T."/>
        </authorList>
    </citation>
    <scope>NUCLEOTIDE SEQUENCE [LARGE SCALE GENOMIC DNA]</scope>
    <source>
        <strain evidence="10 11">YOKOZUNA-1</strain>
    </source>
</reference>
<dbReference type="Proteomes" id="UP000186922">
    <property type="component" value="Unassembled WGS sequence"/>
</dbReference>
<feature type="transmembrane region" description="Helical" evidence="8">
    <location>
        <begin position="822"/>
        <end position="847"/>
    </location>
</feature>
<dbReference type="GO" id="GO:0005886">
    <property type="term" value="C:plasma membrane"/>
    <property type="evidence" value="ECO:0007669"/>
    <property type="project" value="TreeGrafter"/>
</dbReference>
<comment type="similarity">
    <text evidence="2">Belongs to the patched family.</text>
</comment>
<evidence type="ECO:0000259" key="9">
    <source>
        <dbReference type="PROSITE" id="PS50156"/>
    </source>
</evidence>
<dbReference type="GO" id="GO:0097108">
    <property type="term" value="F:hedgehog family protein binding"/>
    <property type="evidence" value="ECO:0007669"/>
    <property type="project" value="TreeGrafter"/>
</dbReference>
<dbReference type="PANTHER" id="PTHR46022">
    <property type="entry name" value="PROTEIN PATCHED"/>
    <property type="match status" value="1"/>
</dbReference>
<evidence type="ECO:0000256" key="2">
    <source>
        <dbReference type="ARBA" id="ARBA00005585"/>
    </source>
</evidence>
<protein>
    <recommendedName>
        <fullName evidence="9">SSD domain-containing protein</fullName>
    </recommendedName>
</protein>
<keyword evidence="6" id="KW-0325">Glycoprotein</keyword>
<dbReference type="GO" id="GO:0008158">
    <property type="term" value="F:hedgehog receptor activity"/>
    <property type="evidence" value="ECO:0007669"/>
    <property type="project" value="TreeGrafter"/>
</dbReference>
<feature type="transmembrane region" description="Helical" evidence="8">
    <location>
        <begin position="187"/>
        <end position="205"/>
    </location>
</feature>
<dbReference type="EMBL" id="BDGG01000034">
    <property type="protein sequence ID" value="GAV09859.1"/>
    <property type="molecule type" value="Genomic_DNA"/>
</dbReference>
<keyword evidence="5 8" id="KW-0472">Membrane</keyword>
<dbReference type="PROSITE" id="PS50156">
    <property type="entry name" value="SSD"/>
    <property type="match status" value="1"/>
</dbReference>
<dbReference type="InterPro" id="IPR000731">
    <property type="entry name" value="SSD"/>
</dbReference>
<feature type="transmembrane region" description="Helical" evidence="8">
    <location>
        <begin position="795"/>
        <end position="816"/>
    </location>
</feature>
<keyword evidence="4 8" id="KW-1133">Transmembrane helix</keyword>
<evidence type="ECO:0000256" key="4">
    <source>
        <dbReference type="ARBA" id="ARBA00022989"/>
    </source>
</evidence>
<feature type="region of interest" description="Disordered" evidence="7">
    <location>
        <begin position="983"/>
        <end position="1012"/>
    </location>
</feature>
<evidence type="ECO:0000256" key="8">
    <source>
        <dbReference type="SAM" id="Phobius"/>
    </source>
</evidence>
<organism evidence="10 11">
    <name type="scientific">Ramazzottius varieornatus</name>
    <name type="common">Water bear</name>
    <name type="synonym">Tardigrade</name>
    <dbReference type="NCBI Taxonomy" id="947166"/>
    <lineage>
        <taxon>Eukaryota</taxon>
        <taxon>Metazoa</taxon>
        <taxon>Ecdysozoa</taxon>
        <taxon>Tardigrada</taxon>
        <taxon>Eutardigrada</taxon>
        <taxon>Parachela</taxon>
        <taxon>Hypsibioidea</taxon>
        <taxon>Ramazzottiidae</taxon>
        <taxon>Ramazzottius</taxon>
    </lineage>
</organism>
<dbReference type="Pfam" id="PF12349">
    <property type="entry name" value="Sterol-sensing"/>
    <property type="match status" value="1"/>
</dbReference>
<feature type="transmembrane region" description="Helical" evidence="8">
    <location>
        <begin position="295"/>
        <end position="317"/>
    </location>
</feature>
<evidence type="ECO:0000256" key="1">
    <source>
        <dbReference type="ARBA" id="ARBA00004141"/>
    </source>
</evidence>
<dbReference type="PANTHER" id="PTHR46022:SF1">
    <property type="entry name" value="PROTEIN PATCHED"/>
    <property type="match status" value="1"/>
</dbReference>
<feature type="transmembrane region" description="Helical" evidence="8">
    <location>
        <begin position="323"/>
        <end position="346"/>
    </location>
</feature>
<gene>
    <name evidence="10" type="primary">RvY_19330</name>
    <name evidence="10" type="synonym">RvY_19330.1</name>
    <name evidence="10" type="ORF">RvY_19330-1</name>
</gene>
<dbReference type="AlphaFoldDB" id="A0A1D1WC81"/>
<dbReference type="GO" id="GO:0005119">
    <property type="term" value="F:smoothened binding"/>
    <property type="evidence" value="ECO:0007669"/>
    <property type="project" value="TreeGrafter"/>
</dbReference>